<feature type="compositionally biased region" description="Basic and acidic residues" evidence="2">
    <location>
        <begin position="28"/>
        <end position="41"/>
    </location>
</feature>
<dbReference type="PANTHER" id="PTHR16166">
    <property type="entry name" value="VACUOLAR PROTEIN SORTING-ASSOCIATED PROTEIN VPS13"/>
    <property type="match status" value="1"/>
</dbReference>
<feature type="region of interest" description="Disordered" evidence="2">
    <location>
        <begin position="1"/>
        <end position="41"/>
    </location>
</feature>
<dbReference type="GO" id="GO:0045053">
    <property type="term" value="P:protein retention in Golgi apparatus"/>
    <property type="evidence" value="ECO:0007669"/>
    <property type="project" value="TreeGrafter"/>
</dbReference>
<feature type="compositionally biased region" description="Polar residues" evidence="2">
    <location>
        <begin position="260"/>
        <end position="279"/>
    </location>
</feature>
<organism evidence="4">
    <name type="scientific">Ajellomyces capsulatus (strain H88)</name>
    <name type="common">Darling's disease fungus</name>
    <name type="synonym">Histoplasma capsulatum</name>
    <dbReference type="NCBI Taxonomy" id="544711"/>
    <lineage>
        <taxon>Eukaryota</taxon>
        <taxon>Fungi</taxon>
        <taxon>Dikarya</taxon>
        <taxon>Ascomycota</taxon>
        <taxon>Pezizomycotina</taxon>
        <taxon>Eurotiomycetes</taxon>
        <taxon>Eurotiomycetidae</taxon>
        <taxon>Onygenales</taxon>
        <taxon>Ajellomycetaceae</taxon>
        <taxon>Histoplasma</taxon>
    </lineage>
</organism>
<dbReference type="GO" id="GO:0006623">
    <property type="term" value="P:protein targeting to vacuole"/>
    <property type="evidence" value="ECO:0007669"/>
    <property type="project" value="TreeGrafter"/>
</dbReference>
<feature type="compositionally biased region" description="Acidic residues" evidence="2">
    <location>
        <begin position="290"/>
        <end position="299"/>
    </location>
</feature>
<dbReference type="EMBL" id="DS990644">
    <property type="protein sequence ID" value="EGC49767.1"/>
    <property type="molecule type" value="Genomic_DNA"/>
</dbReference>
<dbReference type="STRING" id="544711.F0UV40"/>
<dbReference type="HOGENOM" id="CLU_813703_0_0_1"/>
<dbReference type="PANTHER" id="PTHR16166:SF93">
    <property type="entry name" value="INTERMEMBRANE LIPID TRANSFER PROTEIN VPS13"/>
    <property type="match status" value="1"/>
</dbReference>
<evidence type="ECO:0000256" key="1">
    <source>
        <dbReference type="ARBA" id="ARBA00006545"/>
    </source>
</evidence>
<accession>F0UV40</accession>
<evidence type="ECO:0000313" key="4">
    <source>
        <dbReference type="Proteomes" id="UP000008142"/>
    </source>
</evidence>
<dbReference type="OrthoDB" id="5835829at2759"/>
<name>F0UV40_AJEC8</name>
<protein>
    <submittedName>
        <fullName evidence="3">Uncharacterized protein</fullName>
    </submittedName>
</protein>
<feature type="region of interest" description="Disordered" evidence="2">
    <location>
        <begin position="256"/>
        <end position="341"/>
    </location>
</feature>
<evidence type="ECO:0000256" key="2">
    <source>
        <dbReference type="SAM" id="MobiDB-lite"/>
    </source>
</evidence>
<comment type="similarity">
    <text evidence="1">Belongs to the VPS13 family.</text>
</comment>
<reference evidence="4" key="1">
    <citation type="submission" date="2008-07" db="EMBL/GenBank/DDBJ databases">
        <title>Annotation of Ajellomyces capsulatus strain H88.</title>
        <authorList>
            <person name="Champion M."/>
            <person name="Cuomo C."/>
            <person name="Ma L.-J."/>
            <person name="Henn M.R."/>
            <person name="Sil A."/>
            <person name="Goldman B."/>
            <person name="Young S.K."/>
            <person name="Kodira C.D."/>
            <person name="Zeng Q."/>
            <person name="Koehrsen M."/>
            <person name="Alvarado L."/>
            <person name="Berlin A."/>
            <person name="Borenstein D."/>
            <person name="Chen Z."/>
            <person name="Engels R."/>
            <person name="Freedman E."/>
            <person name="Gellesch M."/>
            <person name="Goldberg J."/>
            <person name="Griggs A."/>
            <person name="Gujja S."/>
            <person name="Heiman D."/>
            <person name="Hepburn T."/>
            <person name="Howarth C."/>
            <person name="Jen D."/>
            <person name="Larson L."/>
            <person name="Lewis B."/>
            <person name="Mehta T."/>
            <person name="Park D."/>
            <person name="Pearson M."/>
            <person name="Roberts A."/>
            <person name="Saif S."/>
            <person name="Shea T."/>
            <person name="Shenoy N."/>
            <person name="Sisk P."/>
            <person name="Stolte C."/>
            <person name="Sykes S."/>
            <person name="Walk T."/>
            <person name="White J."/>
            <person name="Yandava C."/>
            <person name="Klein B."/>
            <person name="McEwen J.G."/>
            <person name="Puccia R."/>
            <person name="Goldman G.H."/>
            <person name="Felipe M.S."/>
            <person name="Nino-Vega G."/>
            <person name="San-Blas G."/>
            <person name="Taylor J."/>
            <person name="Mendoza L."/>
            <person name="Galagan J."/>
            <person name="Nusbaum C."/>
            <person name="Birren B."/>
        </authorList>
    </citation>
    <scope>NUCLEOTIDE SEQUENCE [LARGE SCALE GENOMIC DNA]</scope>
    <source>
        <strain evidence="4">H88</strain>
    </source>
</reference>
<sequence length="341" mass="37443">MPGPLQGQLNPKQDDASRSRFLSQNESGSDKDPDMLRPTDVHMSKGAGRFVKAVVQAPVDLSSGVKAVGREFGFGWYDGVTGLVTQPWKGAQKEGASGFVKGVGKGIGGFIAKPGAAVFGILGHTMQGVSKEVQKLFGGNVQNYIRASRVVQGYEEWLQSSDAEKKDVIVRWKLIQKDLKKMGNSNETVREAQEAKQKMNLEDRENHQNSRHTVRSAQSANSADAQMQDLESTTLAMDGSQSPLRATNRWERLKSDHQADQANLHQAMSTSEAEAQQHTSDSEWDSNLGLDDEDDEEFEQERKEPEKMLEEAVPVAGGSLGRQRPPSYDPGLAQDPRGYSD</sequence>
<feature type="region of interest" description="Disordered" evidence="2">
    <location>
        <begin position="181"/>
        <end position="226"/>
    </location>
</feature>
<feature type="compositionally biased region" description="Basic and acidic residues" evidence="2">
    <location>
        <begin position="300"/>
        <end position="310"/>
    </location>
</feature>
<gene>
    <name evidence="3" type="ORF">HCEG_08982</name>
</gene>
<dbReference type="VEuPathDB" id="FungiDB:I7I53_06236"/>
<proteinExistence type="inferred from homology"/>
<dbReference type="Proteomes" id="UP000008142">
    <property type="component" value="Unassembled WGS sequence"/>
</dbReference>
<evidence type="ECO:0000313" key="3">
    <source>
        <dbReference type="EMBL" id="EGC49767.1"/>
    </source>
</evidence>
<dbReference type="InterPro" id="IPR026847">
    <property type="entry name" value="VPS13"/>
</dbReference>
<feature type="compositionally biased region" description="Basic and acidic residues" evidence="2">
    <location>
        <begin position="188"/>
        <end position="208"/>
    </location>
</feature>
<feature type="compositionally biased region" description="Polar residues" evidence="2">
    <location>
        <begin position="215"/>
        <end position="226"/>
    </location>
</feature>
<dbReference type="AlphaFoldDB" id="F0UV40"/>